<reference evidence="1" key="1">
    <citation type="journal article" date="2017" name="Science">
        <title>Giant viruses with an expanded complement of translation system components.</title>
        <authorList>
            <person name="Schulz F."/>
            <person name="Yutin N."/>
            <person name="Ivanova N.N."/>
            <person name="Ortega D.R."/>
            <person name="Lee T.K."/>
            <person name="Vierheilig J."/>
            <person name="Daims H."/>
            <person name="Horn M."/>
            <person name="Wagner M."/>
            <person name="Jensen G.J."/>
            <person name="Kyrpides N.C."/>
            <person name="Koonin E.V."/>
            <person name="Woyke T."/>
        </authorList>
    </citation>
    <scope>NUCLEOTIDE SEQUENCE</scope>
    <source>
        <strain evidence="1">CTV1</strain>
    </source>
</reference>
<proteinExistence type="predicted"/>
<name>A0A1V0S9J3_9VIRU</name>
<dbReference type="EMBL" id="KY684083">
    <property type="protein sequence ID" value="ARF08359.1"/>
    <property type="molecule type" value="Genomic_DNA"/>
</dbReference>
<protein>
    <submittedName>
        <fullName evidence="1">TraB family protein</fullName>
    </submittedName>
</protein>
<organism evidence="1">
    <name type="scientific">Catovirus CTV1</name>
    <dbReference type="NCBI Taxonomy" id="1977631"/>
    <lineage>
        <taxon>Viruses</taxon>
        <taxon>Varidnaviria</taxon>
        <taxon>Bamfordvirae</taxon>
        <taxon>Nucleocytoviricota</taxon>
        <taxon>Megaviricetes</taxon>
        <taxon>Imitervirales</taxon>
        <taxon>Mimiviridae</taxon>
        <taxon>Klosneuvirinae</taxon>
        <taxon>Catovirus</taxon>
    </lineage>
</organism>
<evidence type="ECO:0000313" key="1">
    <source>
        <dbReference type="EMBL" id="ARF08359.1"/>
    </source>
</evidence>
<gene>
    <name evidence="1" type="ORF">Catovirus_1_409</name>
</gene>
<dbReference type="InterPro" id="IPR002816">
    <property type="entry name" value="TraB/PrgY/GumN_fam"/>
</dbReference>
<dbReference type="Pfam" id="PF01963">
    <property type="entry name" value="TraB_PrgY_gumN"/>
    <property type="match status" value="1"/>
</dbReference>
<sequence length="328" mass="38948">MNKTKQLNLKKYYAAFAAFSGKQIFSKKSSSLFEINKDGKYGYLIGTVHNIPIEYYGDNIGNVITNQKTLIMEGIGKNNNSYYDSDENIDDYKVIYNIFEKNQKEFAKVDKFKKSKYTLSPCHFLCRDKKFNSVLEDVLCMESYKKNYQSKYEFNNQLISNVIYSCMCSDGIDNNLRHHYEKVYGLDSKSRFMHEYACDYISKSFGYRYYMYSFIFNKNVEDITSTINRYSKDLYLYRSMEEIVEEESKKFHKRDTTILDCRNIYWRDDIMRKFNEEKPLYAVGMGHLYGRYGIIIFFVQNGYTIKNFNTGSNSFVNNDELINKIIKM</sequence>
<accession>A0A1V0S9J3</accession>